<evidence type="ECO:0000313" key="3">
    <source>
        <dbReference type="Proteomes" id="UP000177407"/>
    </source>
</evidence>
<keyword evidence="1" id="KW-0472">Membrane</keyword>
<feature type="transmembrane region" description="Helical" evidence="1">
    <location>
        <begin position="12"/>
        <end position="33"/>
    </location>
</feature>
<organism evidence="2 3">
    <name type="scientific">Candidatus Falkowbacteria bacterium RIFOXYA2_FULL_38_12</name>
    <dbReference type="NCBI Taxonomy" id="1797993"/>
    <lineage>
        <taxon>Bacteria</taxon>
        <taxon>Candidatus Falkowiibacteriota</taxon>
    </lineage>
</organism>
<protein>
    <submittedName>
        <fullName evidence="2">Uncharacterized protein</fullName>
    </submittedName>
</protein>
<evidence type="ECO:0000256" key="1">
    <source>
        <dbReference type="SAM" id="Phobius"/>
    </source>
</evidence>
<dbReference type="AlphaFoldDB" id="A0A1F5S2L9"/>
<dbReference type="Proteomes" id="UP000177407">
    <property type="component" value="Unassembled WGS sequence"/>
</dbReference>
<proteinExistence type="predicted"/>
<dbReference type="EMBL" id="MFGA01000018">
    <property type="protein sequence ID" value="OGF20919.1"/>
    <property type="molecule type" value="Genomic_DNA"/>
</dbReference>
<reference evidence="2 3" key="1">
    <citation type="journal article" date="2016" name="Nat. Commun.">
        <title>Thousands of microbial genomes shed light on interconnected biogeochemical processes in an aquifer system.</title>
        <authorList>
            <person name="Anantharaman K."/>
            <person name="Brown C.T."/>
            <person name="Hug L.A."/>
            <person name="Sharon I."/>
            <person name="Castelle C.J."/>
            <person name="Probst A.J."/>
            <person name="Thomas B.C."/>
            <person name="Singh A."/>
            <person name="Wilkins M.J."/>
            <person name="Karaoz U."/>
            <person name="Brodie E.L."/>
            <person name="Williams K.H."/>
            <person name="Hubbard S.S."/>
            <person name="Banfield J.F."/>
        </authorList>
    </citation>
    <scope>NUCLEOTIDE SEQUENCE [LARGE SCALE GENOMIC DNA]</scope>
</reference>
<keyword evidence="1" id="KW-0812">Transmembrane</keyword>
<evidence type="ECO:0000313" key="2">
    <source>
        <dbReference type="EMBL" id="OGF20919.1"/>
    </source>
</evidence>
<accession>A0A1F5S2L9</accession>
<name>A0A1F5S2L9_9BACT</name>
<gene>
    <name evidence="2" type="ORF">A2257_01115</name>
</gene>
<comment type="caution">
    <text evidence="2">The sequence shown here is derived from an EMBL/GenBank/DDBJ whole genome shotgun (WGS) entry which is preliminary data.</text>
</comment>
<sequence length="95" mass="11084">MLIETSKDLLYVVLTFAVLWFVIFFSWILFYVIMICRQAHKMVSVFRGKVEQVSQAAEKIKLKFENSSAYLGLIAQAVEKIVDFFLEKKSKRGKK</sequence>
<keyword evidence="1" id="KW-1133">Transmembrane helix</keyword>